<proteinExistence type="predicted"/>
<sequence length="319" mass="36222">MATPPEQVMGHLTEEQVARLIYIHETLPGLLPTFLEDTPATEPFLDYITDLEVRCDILEKLQDLVRMVGFFKLLCETAVDGMRAYLPTGATQHWTAGAPQDPGLSPTAECFLTGVSDPVEVHFFPFSTCRDKNLLDIKAMLDTFWGSEKTEAWSQLFENEAIIESPQNLIGLNRQMRFWMKHALFALKPLRKTDNEVVVQFHWLRDACFLPRDPVFTPAESDDVDEVLARAGLEDNMLWGQRLFAHRRSGRRIKTGQTFVFWAGNLETLPNFELLQLSWELLRVAAISGAVKLTDDLPDDDGDDEVFSIKSWSSRSSAE</sequence>
<evidence type="ECO:0008006" key="3">
    <source>
        <dbReference type="Google" id="ProtNLM"/>
    </source>
</evidence>
<gene>
    <name evidence="1" type="ORF">QBC33DRAFT_563466</name>
</gene>
<dbReference type="EMBL" id="MU839033">
    <property type="protein sequence ID" value="KAK1762863.1"/>
    <property type="molecule type" value="Genomic_DNA"/>
</dbReference>
<keyword evidence="2" id="KW-1185">Reference proteome</keyword>
<dbReference type="AlphaFoldDB" id="A0AAJ0BQZ2"/>
<protein>
    <recommendedName>
        <fullName evidence="3">HNH nuclease domain-containing protein</fullName>
    </recommendedName>
</protein>
<comment type="caution">
    <text evidence="1">The sequence shown here is derived from an EMBL/GenBank/DDBJ whole genome shotgun (WGS) entry which is preliminary data.</text>
</comment>
<organism evidence="1 2">
    <name type="scientific">Phialemonium atrogriseum</name>
    <dbReference type="NCBI Taxonomy" id="1093897"/>
    <lineage>
        <taxon>Eukaryota</taxon>
        <taxon>Fungi</taxon>
        <taxon>Dikarya</taxon>
        <taxon>Ascomycota</taxon>
        <taxon>Pezizomycotina</taxon>
        <taxon>Sordariomycetes</taxon>
        <taxon>Sordariomycetidae</taxon>
        <taxon>Cephalothecales</taxon>
        <taxon>Cephalothecaceae</taxon>
        <taxon>Phialemonium</taxon>
    </lineage>
</organism>
<reference evidence="1" key="1">
    <citation type="submission" date="2023-06" db="EMBL/GenBank/DDBJ databases">
        <title>Genome-scale phylogeny and comparative genomics of the fungal order Sordariales.</title>
        <authorList>
            <consortium name="Lawrence Berkeley National Laboratory"/>
            <person name="Hensen N."/>
            <person name="Bonometti L."/>
            <person name="Westerberg I."/>
            <person name="Brannstrom I.O."/>
            <person name="Guillou S."/>
            <person name="Cros-Aarteil S."/>
            <person name="Calhoun S."/>
            <person name="Haridas S."/>
            <person name="Kuo A."/>
            <person name="Mondo S."/>
            <person name="Pangilinan J."/>
            <person name="Riley R."/>
            <person name="Labutti K."/>
            <person name="Andreopoulos B."/>
            <person name="Lipzen A."/>
            <person name="Chen C."/>
            <person name="Yanf M."/>
            <person name="Daum C."/>
            <person name="Ng V."/>
            <person name="Clum A."/>
            <person name="Steindorff A."/>
            <person name="Ohm R."/>
            <person name="Martin F."/>
            <person name="Silar P."/>
            <person name="Natvig D."/>
            <person name="Lalanne C."/>
            <person name="Gautier V."/>
            <person name="Ament-Velasquez S.L."/>
            <person name="Kruys A."/>
            <person name="Hutchinson M.I."/>
            <person name="Powell A.J."/>
            <person name="Barry K."/>
            <person name="Miller A.N."/>
            <person name="Grigoriev I.V."/>
            <person name="Debuchy R."/>
            <person name="Gladieux P."/>
            <person name="Thoren M.H."/>
            <person name="Johannesson H."/>
        </authorList>
    </citation>
    <scope>NUCLEOTIDE SEQUENCE</scope>
    <source>
        <strain evidence="1">8032-3</strain>
    </source>
</reference>
<dbReference type="Proteomes" id="UP001244011">
    <property type="component" value="Unassembled WGS sequence"/>
</dbReference>
<accession>A0AAJ0BQZ2</accession>
<name>A0AAJ0BQZ2_9PEZI</name>
<evidence type="ECO:0000313" key="1">
    <source>
        <dbReference type="EMBL" id="KAK1762863.1"/>
    </source>
</evidence>
<dbReference type="RefSeq" id="XP_060279076.1">
    <property type="nucleotide sequence ID" value="XM_060430289.1"/>
</dbReference>
<evidence type="ECO:0000313" key="2">
    <source>
        <dbReference type="Proteomes" id="UP001244011"/>
    </source>
</evidence>
<dbReference type="GeneID" id="85313476"/>